<sequence length="320" mass="34072">MRAALIAVTLSLAAPIAASEFFLGFPVDCTLGQTCHIQHLMDRDAGPGARDFQCGNLTYDGHKGTDFALQTLVDMQRGVNVLAAAAGTVAATRDDMPDVEYDPAKDDLVSGKECGNGLVIRHPEGWETQYCHMKSGSVLVSPGDRVDRGTVLGQVGLSGKTTFPHLHLSLRKDGQKTDPFDVGGDGSCGATAESIWSETPPYVPGGLILVGFADRMPRYDAVKAGQAAMKNMPRDAGALVLFGLAYGGHAGDQIELQVTGPEGAVISEKVTLTRNQAQFFRAAGKRVGVSGWPIGIYTGTVRIVRDAKELDRQKVQMTIR</sequence>
<dbReference type="GO" id="GO:0004222">
    <property type="term" value="F:metalloendopeptidase activity"/>
    <property type="evidence" value="ECO:0007669"/>
    <property type="project" value="TreeGrafter"/>
</dbReference>
<dbReference type="SUPFAM" id="SSF51261">
    <property type="entry name" value="Duplicated hybrid motif"/>
    <property type="match status" value="1"/>
</dbReference>
<dbReference type="eggNOG" id="COG0739">
    <property type="taxonomic scope" value="Bacteria"/>
</dbReference>
<dbReference type="PANTHER" id="PTHR21666">
    <property type="entry name" value="PEPTIDASE-RELATED"/>
    <property type="match status" value="1"/>
</dbReference>
<dbReference type="Gene3D" id="2.70.70.10">
    <property type="entry name" value="Glucose Permease (Domain IIA)"/>
    <property type="match status" value="1"/>
</dbReference>
<protein>
    <submittedName>
        <fullName evidence="3">Peptidase family M23</fullName>
    </submittedName>
</protein>
<dbReference type="InterPro" id="IPR050570">
    <property type="entry name" value="Cell_wall_metabolism_enzyme"/>
</dbReference>
<accession>A0A1I7BPU5</accession>
<reference evidence="3 4" key="1">
    <citation type="submission" date="2016-10" db="EMBL/GenBank/DDBJ databases">
        <authorList>
            <person name="de Groot N.N."/>
        </authorList>
    </citation>
    <scope>NUCLEOTIDE SEQUENCE [LARGE SCALE GENOMIC DNA]</scope>
    <source>
        <strain evidence="3 4">CGMCC 1.10959</strain>
    </source>
</reference>
<dbReference type="AlphaFoldDB" id="A0A1I7BPU5"/>
<evidence type="ECO:0000259" key="2">
    <source>
        <dbReference type="Pfam" id="PF01551"/>
    </source>
</evidence>
<dbReference type="Proteomes" id="UP000182466">
    <property type="component" value="Unassembled WGS sequence"/>
</dbReference>
<dbReference type="EMBL" id="FPAW01000011">
    <property type="protein sequence ID" value="SFT89151.1"/>
    <property type="molecule type" value="Genomic_DNA"/>
</dbReference>
<feature type="signal peptide" evidence="1">
    <location>
        <begin position="1"/>
        <end position="19"/>
    </location>
</feature>
<dbReference type="Pfam" id="PF01551">
    <property type="entry name" value="Peptidase_M23"/>
    <property type="match status" value="1"/>
</dbReference>
<feature type="domain" description="M23ase beta-sheet core" evidence="2">
    <location>
        <begin position="62"/>
        <end position="179"/>
    </location>
</feature>
<proteinExistence type="predicted"/>
<dbReference type="InterPro" id="IPR011055">
    <property type="entry name" value="Dup_hybrid_motif"/>
</dbReference>
<dbReference type="CDD" id="cd12797">
    <property type="entry name" value="M23_peptidase"/>
    <property type="match status" value="1"/>
</dbReference>
<evidence type="ECO:0000313" key="3">
    <source>
        <dbReference type="EMBL" id="SFT89151.1"/>
    </source>
</evidence>
<dbReference type="InterPro" id="IPR016047">
    <property type="entry name" value="M23ase_b-sheet_dom"/>
</dbReference>
<evidence type="ECO:0000256" key="1">
    <source>
        <dbReference type="SAM" id="SignalP"/>
    </source>
</evidence>
<keyword evidence="1" id="KW-0732">Signal</keyword>
<organism evidence="3 4">
    <name type="scientific">Sedimentitalea nanhaiensis</name>
    <dbReference type="NCBI Taxonomy" id="999627"/>
    <lineage>
        <taxon>Bacteria</taxon>
        <taxon>Pseudomonadati</taxon>
        <taxon>Pseudomonadota</taxon>
        <taxon>Alphaproteobacteria</taxon>
        <taxon>Rhodobacterales</taxon>
        <taxon>Paracoccaceae</taxon>
        <taxon>Sedimentitalea</taxon>
    </lineage>
</organism>
<name>A0A1I7BPU5_9RHOB</name>
<feature type="chain" id="PRO_5010325954" evidence="1">
    <location>
        <begin position="20"/>
        <end position="320"/>
    </location>
</feature>
<keyword evidence="4" id="KW-1185">Reference proteome</keyword>
<evidence type="ECO:0000313" key="4">
    <source>
        <dbReference type="Proteomes" id="UP000182466"/>
    </source>
</evidence>
<dbReference type="RefSeq" id="WP_027261899.1">
    <property type="nucleotide sequence ID" value="NZ_FPAW01000011.1"/>
</dbReference>
<dbReference type="STRING" id="999627.SAMN05216236_11177"/>
<dbReference type="OrthoDB" id="5489603at2"/>
<dbReference type="PANTHER" id="PTHR21666:SF270">
    <property type="entry name" value="MUREIN HYDROLASE ACTIVATOR ENVC"/>
    <property type="match status" value="1"/>
</dbReference>
<gene>
    <name evidence="3" type="ORF">SAMN05216236_11177</name>
</gene>